<evidence type="ECO:0000313" key="3">
    <source>
        <dbReference type="Proteomes" id="UP000734854"/>
    </source>
</evidence>
<feature type="compositionally biased region" description="Basic and acidic residues" evidence="1">
    <location>
        <begin position="125"/>
        <end position="139"/>
    </location>
</feature>
<reference evidence="2 3" key="1">
    <citation type="submission" date="2020-08" db="EMBL/GenBank/DDBJ databases">
        <title>Plant Genome Project.</title>
        <authorList>
            <person name="Zhang R.-G."/>
        </authorList>
    </citation>
    <scope>NUCLEOTIDE SEQUENCE [LARGE SCALE GENOMIC DNA]</scope>
    <source>
        <tissue evidence="2">Rhizome</tissue>
    </source>
</reference>
<dbReference type="InterPro" id="IPR040378">
    <property type="entry name" value="BASL"/>
</dbReference>
<name>A0A8J5BV82_ZINOF</name>
<evidence type="ECO:0000256" key="1">
    <source>
        <dbReference type="SAM" id="MobiDB-lite"/>
    </source>
</evidence>
<feature type="compositionally biased region" description="Basic and acidic residues" evidence="1">
    <location>
        <begin position="164"/>
        <end position="173"/>
    </location>
</feature>
<dbReference type="OrthoDB" id="1911032at2759"/>
<dbReference type="PANTHER" id="PTHR33914">
    <property type="entry name" value="18S PRE-RIBOSOMAL ASSEMBLY PROTEIN GAR2-LIKE PROTEIN"/>
    <property type="match status" value="1"/>
</dbReference>
<dbReference type="EMBL" id="JACMSC010000022">
    <property type="protein sequence ID" value="KAG6468108.1"/>
    <property type="molecule type" value="Genomic_DNA"/>
</dbReference>
<dbReference type="GO" id="GO:0009786">
    <property type="term" value="P:regulation of asymmetric cell division"/>
    <property type="evidence" value="ECO:0007669"/>
    <property type="project" value="InterPro"/>
</dbReference>
<accession>A0A8J5BV82</accession>
<sequence length="297" mass="32463">MERADDLTVVLGKGKLENSDLSVPSFMDNKVLDNENQFASAGTGSLLSSSLSKFEEETPTFLDKPVTEIVVPDVIDFSNGDSCPIMKDIGVDEGCLYSLEKVLLESDVGDKKKRSPETEVPNTVDHVKIENPANEKPKVPVEGFSVDADLDSEARMSTPSTNRENSDEGEGKARLTNPFESTAVTHKDDARGENIESQEIVQAQHGSVSKMAVLNATAAPQQNSLHNDNEFDFPGSNAFSGPIAYSGNISMRSDSSTTSARSFAFPIMQREWNTSPVKMAKARKTRSWRMVLICCKF</sequence>
<feature type="region of interest" description="Disordered" evidence="1">
    <location>
        <begin position="109"/>
        <end position="174"/>
    </location>
</feature>
<dbReference type="PANTHER" id="PTHR33914:SF2">
    <property type="entry name" value="OS02G0582100 PROTEIN"/>
    <property type="match status" value="1"/>
</dbReference>
<evidence type="ECO:0000313" key="2">
    <source>
        <dbReference type="EMBL" id="KAG6468108.1"/>
    </source>
</evidence>
<comment type="caution">
    <text evidence="2">The sequence shown here is derived from an EMBL/GenBank/DDBJ whole genome shotgun (WGS) entry which is preliminary data.</text>
</comment>
<keyword evidence="3" id="KW-1185">Reference proteome</keyword>
<proteinExistence type="predicted"/>
<dbReference type="Proteomes" id="UP000734854">
    <property type="component" value="Unassembled WGS sequence"/>
</dbReference>
<protein>
    <submittedName>
        <fullName evidence="2">Uncharacterized protein</fullName>
    </submittedName>
</protein>
<dbReference type="AlphaFoldDB" id="A0A8J5BV82"/>
<organism evidence="2 3">
    <name type="scientific">Zingiber officinale</name>
    <name type="common">Ginger</name>
    <name type="synonym">Amomum zingiber</name>
    <dbReference type="NCBI Taxonomy" id="94328"/>
    <lineage>
        <taxon>Eukaryota</taxon>
        <taxon>Viridiplantae</taxon>
        <taxon>Streptophyta</taxon>
        <taxon>Embryophyta</taxon>
        <taxon>Tracheophyta</taxon>
        <taxon>Spermatophyta</taxon>
        <taxon>Magnoliopsida</taxon>
        <taxon>Liliopsida</taxon>
        <taxon>Zingiberales</taxon>
        <taxon>Zingiberaceae</taxon>
        <taxon>Zingiber</taxon>
    </lineage>
</organism>
<gene>
    <name evidence="2" type="ORF">ZIOFF_072676</name>
</gene>